<evidence type="ECO:0000313" key="1">
    <source>
        <dbReference type="EMBL" id="QHE62660.1"/>
    </source>
</evidence>
<protein>
    <submittedName>
        <fullName evidence="1">GNAT family N-acetyltransferase</fullName>
    </submittedName>
</protein>
<evidence type="ECO:0000313" key="2">
    <source>
        <dbReference type="Proteomes" id="UP000465062"/>
    </source>
</evidence>
<dbReference type="GO" id="GO:0016740">
    <property type="term" value="F:transferase activity"/>
    <property type="evidence" value="ECO:0007669"/>
    <property type="project" value="UniProtKB-KW"/>
</dbReference>
<keyword evidence="1" id="KW-0808">Transferase</keyword>
<dbReference type="AlphaFoldDB" id="A0A6I6UVC3"/>
<gene>
    <name evidence="1" type="ORF">FHE72_17730</name>
</gene>
<dbReference type="RefSeq" id="WP_159362548.1">
    <property type="nucleotide sequence ID" value="NZ_CP047394.1"/>
</dbReference>
<reference evidence="1 2" key="1">
    <citation type="submission" date="2019-06" db="EMBL/GenBank/DDBJ databases">
        <title>An operon consisting of a P-type ATPase gene and a transcriptional regular gene given the different cadmium resistance in Bacillus vietamensis 151-6 and Bacillus marisflavi 151-25.</title>
        <authorList>
            <person name="Yu X."/>
        </authorList>
    </citation>
    <scope>NUCLEOTIDE SEQUENCE [LARGE SCALE GENOMIC DNA]</scope>
    <source>
        <strain evidence="1 2">151-6</strain>
    </source>
</reference>
<organism evidence="1 2">
    <name type="scientific">Rossellomorea vietnamensis</name>
    <dbReference type="NCBI Taxonomy" id="218284"/>
    <lineage>
        <taxon>Bacteria</taxon>
        <taxon>Bacillati</taxon>
        <taxon>Bacillota</taxon>
        <taxon>Bacilli</taxon>
        <taxon>Bacillales</taxon>
        <taxon>Bacillaceae</taxon>
        <taxon>Rossellomorea</taxon>
    </lineage>
</organism>
<dbReference type="KEGG" id="bvq:FHE72_17730"/>
<dbReference type="EMBL" id="CP047394">
    <property type="protein sequence ID" value="QHE62660.1"/>
    <property type="molecule type" value="Genomic_DNA"/>
</dbReference>
<dbReference type="SUPFAM" id="SSF55729">
    <property type="entry name" value="Acyl-CoA N-acyltransferases (Nat)"/>
    <property type="match status" value="1"/>
</dbReference>
<name>A0A6I6UVC3_9BACI</name>
<dbReference type="Proteomes" id="UP000465062">
    <property type="component" value="Chromosome"/>
</dbReference>
<sequence>MDYLFEGFLENKNESYTVRLLSKEDMNQIQQLQELVVDALKEKKNLQPLTYEELDYILTGNGLMIGAFTETGLIAFRALLIPPIDEEHLGLDVGLEEEELAQVIYQEISSVHPDYRGNRLQQTMAHLIMQELGRLDQRFTYVACTVAPFNIPSLKDKFKQGMEIAALKIKYVDQLRYVFIKRLDGDGGGEEISEIARVPMGDVEGQQALLDEGWRGISMEEDDGGYRVLYVRRQPLS</sequence>
<accession>A0A6I6UVC3</accession>
<proteinExistence type="predicted"/>
<dbReference type="InterPro" id="IPR016181">
    <property type="entry name" value="Acyl_CoA_acyltransferase"/>
</dbReference>